<dbReference type="GO" id="GO:0006281">
    <property type="term" value="P:DNA repair"/>
    <property type="evidence" value="ECO:0007669"/>
    <property type="project" value="UniProtKB-KW"/>
</dbReference>
<accession>A0A918RPV7</accession>
<keyword evidence="7" id="KW-0378">Hydrolase</keyword>
<evidence type="ECO:0000313" key="21">
    <source>
        <dbReference type="Proteomes" id="UP000614811"/>
    </source>
</evidence>
<dbReference type="AlphaFoldDB" id="A0A918RPV7"/>
<dbReference type="Proteomes" id="UP000614811">
    <property type="component" value="Unassembled WGS sequence"/>
</dbReference>
<dbReference type="InterPro" id="IPR020476">
    <property type="entry name" value="Nudix_hydrolase"/>
</dbReference>
<feature type="binding site" evidence="17">
    <location>
        <position position="23"/>
    </location>
    <ligand>
        <name>8-oxo-dGTP</name>
        <dbReference type="ChEBI" id="CHEBI:77896"/>
    </ligand>
</feature>
<proteinExistence type="inferred from homology"/>
<evidence type="ECO:0000256" key="7">
    <source>
        <dbReference type="ARBA" id="ARBA00022801"/>
    </source>
</evidence>
<dbReference type="GO" id="GO:0046872">
    <property type="term" value="F:metal ion binding"/>
    <property type="evidence" value="ECO:0007669"/>
    <property type="project" value="UniProtKB-KW"/>
</dbReference>
<evidence type="ECO:0000256" key="15">
    <source>
        <dbReference type="ARBA" id="ARBA00041979"/>
    </source>
</evidence>
<evidence type="ECO:0000313" key="20">
    <source>
        <dbReference type="EMBL" id="GHA05962.1"/>
    </source>
</evidence>
<keyword evidence="4" id="KW-0235">DNA replication</keyword>
<name>A0A918RPV7_9GAMM</name>
<evidence type="ECO:0000256" key="17">
    <source>
        <dbReference type="PIRSR" id="PIRSR603561-1"/>
    </source>
</evidence>
<dbReference type="CDD" id="cd03425">
    <property type="entry name" value="NUDIX_MutT_NudA_like"/>
    <property type="match status" value="1"/>
</dbReference>
<dbReference type="PROSITE" id="PS51462">
    <property type="entry name" value="NUDIX"/>
    <property type="match status" value="1"/>
</dbReference>
<evidence type="ECO:0000256" key="14">
    <source>
        <dbReference type="ARBA" id="ARBA00041592"/>
    </source>
</evidence>
<evidence type="ECO:0000256" key="11">
    <source>
        <dbReference type="ARBA" id="ARBA00036904"/>
    </source>
</evidence>
<feature type="domain" description="Nudix hydrolase" evidence="19">
    <location>
        <begin position="1"/>
        <end position="130"/>
    </location>
</feature>
<protein>
    <recommendedName>
        <fullName evidence="13">8-oxo-dGTP diphosphatase</fullName>
        <ecNumber evidence="12">3.6.1.55</ecNumber>
    </recommendedName>
    <alternativeName>
        <fullName evidence="16">7,8-dihydro-8-oxoguanine-triphosphatase</fullName>
    </alternativeName>
    <alternativeName>
        <fullName evidence="15">Mutator protein MutT</fullName>
    </alternativeName>
    <alternativeName>
        <fullName evidence="14">dGTP pyrophosphohydrolase</fullName>
    </alternativeName>
</protein>
<dbReference type="GO" id="GO:0006260">
    <property type="term" value="P:DNA replication"/>
    <property type="evidence" value="ECO:0007669"/>
    <property type="project" value="UniProtKB-KW"/>
</dbReference>
<evidence type="ECO:0000256" key="9">
    <source>
        <dbReference type="ARBA" id="ARBA00023204"/>
    </source>
</evidence>
<dbReference type="InterPro" id="IPR020084">
    <property type="entry name" value="NUDIX_hydrolase_CS"/>
</dbReference>
<evidence type="ECO:0000256" key="13">
    <source>
        <dbReference type="ARBA" id="ARBA00040794"/>
    </source>
</evidence>
<evidence type="ECO:0000259" key="19">
    <source>
        <dbReference type="PROSITE" id="PS51462"/>
    </source>
</evidence>
<evidence type="ECO:0000256" key="18">
    <source>
        <dbReference type="PIRSR" id="PIRSR603561-2"/>
    </source>
</evidence>
<evidence type="ECO:0000256" key="12">
    <source>
        <dbReference type="ARBA" id="ARBA00038905"/>
    </source>
</evidence>
<dbReference type="EC" id="3.6.1.55" evidence="12"/>
<keyword evidence="6" id="KW-0227">DNA damage</keyword>
<dbReference type="InterPro" id="IPR015797">
    <property type="entry name" value="NUDIX_hydrolase-like_dom_sf"/>
</dbReference>
<dbReference type="GO" id="GO:0008413">
    <property type="term" value="F:8-oxo-7,8-dihydroguanosine triphosphate pyrophosphatase activity"/>
    <property type="evidence" value="ECO:0007669"/>
    <property type="project" value="InterPro"/>
</dbReference>
<evidence type="ECO:0000256" key="16">
    <source>
        <dbReference type="ARBA" id="ARBA00042798"/>
    </source>
</evidence>
<dbReference type="SUPFAM" id="SSF55811">
    <property type="entry name" value="Nudix"/>
    <property type="match status" value="1"/>
</dbReference>
<dbReference type="PROSITE" id="PS00893">
    <property type="entry name" value="NUDIX_BOX"/>
    <property type="match status" value="1"/>
</dbReference>
<reference evidence="20" key="1">
    <citation type="journal article" date="2014" name="Int. J. Syst. Evol. Microbiol.">
        <title>Complete genome sequence of Corynebacterium casei LMG S-19264T (=DSM 44701T), isolated from a smear-ripened cheese.</title>
        <authorList>
            <consortium name="US DOE Joint Genome Institute (JGI-PGF)"/>
            <person name="Walter F."/>
            <person name="Albersmeier A."/>
            <person name="Kalinowski J."/>
            <person name="Ruckert C."/>
        </authorList>
    </citation>
    <scope>NUCLEOTIDE SEQUENCE</scope>
    <source>
        <strain evidence="20">KCTC 12711</strain>
    </source>
</reference>
<dbReference type="GO" id="GO:0035539">
    <property type="term" value="F:8-oxo-7,8-dihydrodeoxyguanosine triphosphate pyrophosphatase activity"/>
    <property type="evidence" value="ECO:0007669"/>
    <property type="project" value="UniProtKB-EC"/>
</dbReference>
<feature type="binding site" evidence="17">
    <location>
        <position position="119"/>
    </location>
    <ligand>
        <name>8-oxo-dGTP</name>
        <dbReference type="ChEBI" id="CHEBI:77896"/>
    </ligand>
</feature>
<comment type="similarity">
    <text evidence="2">Belongs to the Nudix hydrolase family.</text>
</comment>
<reference evidence="20" key="2">
    <citation type="submission" date="2020-09" db="EMBL/GenBank/DDBJ databases">
        <authorList>
            <person name="Sun Q."/>
            <person name="Kim S."/>
        </authorList>
    </citation>
    <scope>NUCLEOTIDE SEQUENCE</scope>
    <source>
        <strain evidence="20">KCTC 12711</strain>
    </source>
</reference>
<evidence type="ECO:0000256" key="3">
    <source>
        <dbReference type="ARBA" id="ARBA00022457"/>
    </source>
</evidence>
<dbReference type="FunFam" id="3.90.79.10:FF:000014">
    <property type="entry name" value="8-oxo-dGTP diphosphatase MutT"/>
    <property type="match status" value="1"/>
</dbReference>
<evidence type="ECO:0000256" key="5">
    <source>
        <dbReference type="ARBA" id="ARBA00022723"/>
    </source>
</evidence>
<organism evidence="20 21">
    <name type="scientific">Arenicella chitinivorans</name>
    <dbReference type="NCBI Taxonomy" id="1329800"/>
    <lineage>
        <taxon>Bacteria</taxon>
        <taxon>Pseudomonadati</taxon>
        <taxon>Pseudomonadota</taxon>
        <taxon>Gammaproteobacteria</taxon>
        <taxon>Arenicellales</taxon>
        <taxon>Arenicellaceae</taxon>
        <taxon>Arenicella</taxon>
    </lineage>
</organism>
<feature type="binding site" evidence="18">
    <location>
        <position position="37"/>
    </location>
    <ligand>
        <name>Mg(2+)</name>
        <dbReference type="ChEBI" id="CHEBI:18420"/>
    </ligand>
</feature>
<feature type="binding site" evidence="18">
    <location>
        <position position="57"/>
    </location>
    <ligand>
        <name>Mg(2+)</name>
        <dbReference type="ChEBI" id="CHEBI:18420"/>
    </ligand>
</feature>
<gene>
    <name evidence="20" type="ORF">GCM10008090_14500</name>
</gene>
<evidence type="ECO:0000256" key="6">
    <source>
        <dbReference type="ARBA" id="ARBA00022763"/>
    </source>
</evidence>
<evidence type="ECO:0000256" key="10">
    <source>
        <dbReference type="ARBA" id="ARBA00035861"/>
    </source>
</evidence>
<evidence type="ECO:0000256" key="4">
    <source>
        <dbReference type="ARBA" id="ARBA00022705"/>
    </source>
</evidence>
<dbReference type="InterPro" id="IPR047127">
    <property type="entry name" value="MutT-like"/>
</dbReference>
<keyword evidence="9" id="KW-0234">DNA repair</keyword>
<comment type="cofactor">
    <cofactor evidence="1 18">
        <name>Mg(2+)</name>
        <dbReference type="ChEBI" id="CHEBI:18420"/>
    </cofactor>
</comment>
<evidence type="ECO:0000256" key="1">
    <source>
        <dbReference type="ARBA" id="ARBA00001946"/>
    </source>
</evidence>
<dbReference type="GO" id="GO:0044715">
    <property type="term" value="F:8-oxo-dGDP phosphatase activity"/>
    <property type="evidence" value="ECO:0007669"/>
    <property type="project" value="TreeGrafter"/>
</dbReference>
<dbReference type="PANTHER" id="PTHR47707">
    <property type="entry name" value="8-OXO-DGTP DIPHOSPHATASE"/>
    <property type="match status" value="1"/>
</dbReference>
<dbReference type="Gene3D" id="3.90.79.10">
    <property type="entry name" value="Nucleoside Triphosphate Pyrophosphohydrolase"/>
    <property type="match status" value="1"/>
</dbReference>
<comment type="caution">
    <text evidence="20">The sequence shown here is derived from an EMBL/GenBank/DDBJ whole genome shotgun (WGS) entry which is preliminary data.</text>
</comment>
<keyword evidence="21" id="KW-1185">Reference proteome</keyword>
<feature type="binding site" evidence="17">
    <location>
        <position position="28"/>
    </location>
    <ligand>
        <name>8-oxo-dGTP</name>
        <dbReference type="ChEBI" id="CHEBI:77896"/>
    </ligand>
</feature>
<dbReference type="InterPro" id="IPR000086">
    <property type="entry name" value="NUDIX_hydrolase_dom"/>
</dbReference>
<evidence type="ECO:0000256" key="2">
    <source>
        <dbReference type="ARBA" id="ARBA00005582"/>
    </source>
</evidence>
<comment type="catalytic activity">
    <reaction evidence="11">
        <text>8-oxo-GTP + H2O = 8-oxo-GMP + diphosphate + H(+)</text>
        <dbReference type="Rhea" id="RHEA:67616"/>
        <dbReference type="ChEBI" id="CHEBI:15377"/>
        <dbReference type="ChEBI" id="CHEBI:15378"/>
        <dbReference type="ChEBI" id="CHEBI:33019"/>
        <dbReference type="ChEBI" id="CHEBI:143553"/>
        <dbReference type="ChEBI" id="CHEBI:145694"/>
    </reaction>
</comment>
<dbReference type="Pfam" id="PF14815">
    <property type="entry name" value="NUDIX_4"/>
    <property type="match status" value="1"/>
</dbReference>
<dbReference type="GO" id="GO:0044716">
    <property type="term" value="F:8-oxo-GDP phosphatase activity"/>
    <property type="evidence" value="ECO:0007669"/>
    <property type="project" value="TreeGrafter"/>
</dbReference>
<dbReference type="PANTHER" id="PTHR47707:SF1">
    <property type="entry name" value="NUDIX HYDROLASE FAMILY PROTEIN"/>
    <property type="match status" value="1"/>
</dbReference>
<comment type="catalytic activity">
    <reaction evidence="10">
        <text>8-oxo-dGTP + H2O = 8-oxo-dGMP + diphosphate + H(+)</text>
        <dbReference type="Rhea" id="RHEA:31575"/>
        <dbReference type="ChEBI" id="CHEBI:15377"/>
        <dbReference type="ChEBI" id="CHEBI:15378"/>
        <dbReference type="ChEBI" id="CHEBI:33019"/>
        <dbReference type="ChEBI" id="CHEBI:63224"/>
        <dbReference type="ChEBI" id="CHEBI:77896"/>
        <dbReference type="EC" id="3.6.1.55"/>
    </reaction>
</comment>
<dbReference type="InterPro" id="IPR029119">
    <property type="entry name" value="MutY_C"/>
</dbReference>
<keyword evidence="8 18" id="KW-0460">Magnesium</keyword>
<feature type="binding site" evidence="17">
    <location>
        <begin position="34"/>
        <end position="37"/>
    </location>
    <ligand>
        <name>8-oxo-dGTP</name>
        <dbReference type="ChEBI" id="CHEBI:77896"/>
    </ligand>
</feature>
<dbReference type="EMBL" id="BMXA01000002">
    <property type="protein sequence ID" value="GHA05962.1"/>
    <property type="molecule type" value="Genomic_DNA"/>
</dbReference>
<dbReference type="RefSeq" id="WP_189399382.1">
    <property type="nucleotide sequence ID" value="NZ_BMXA01000002.1"/>
</dbReference>
<keyword evidence="3" id="KW-0515">Mutator protein</keyword>
<keyword evidence="5 18" id="KW-0479">Metal-binding</keyword>
<dbReference type="PRINTS" id="PR00502">
    <property type="entry name" value="NUDIXFAMILY"/>
</dbReference>
<sequence>MQRIEVAVGVIMDDTGRLLVGQRVVEDHYFNKWEFPGGKIEAGESVSSALDREFREEVGISVTVSKPLIELEHDYPDRHVRLHVHLISQFSGEVTPLEGQALAWVNFDELEKLDFLAGNQPIIEALKARYGT</sequence>
<dbReference type="InterPro" id="IPR003561">
    <property type="entry name" value="Mutator_MutT"/>
</dbReference>
<dbReference type="NCBIfam" id="TIGR00586">
    <property type="entry name" value="mutt"/>
    <property type="match status" value="1"/>
</dbReference>
<evidence type="ECO:0000256" key="8">
    <source>
        <dbReference type="ARBA" id="ARBA00022842"/>
    </source>
</evidence>